<dbReference type="GO" id="GO:0032266">
    <property type="term" value="F:phosphatidylinositol-3-phosphate binding"/>
    <property type="evidence" value="ECO:0007669"/>
    <property type="project" value="Ensembl"/>
</dbReference>
<dbReference type="SUPFAM" id="SSF57903">
    <property type="entry name" value="FYVE/PHD zinc finger"/>
    <property type="match status" value="1"/>
</dbReference>
<dbReference type="GO" id="GO:0005765">
    <property type="term" value="C:lysosomal membrane"/>
    <property type="evidence" value="ECO:0007669"/>
    <property type="project" value="TreeGrafter"/>
</dbReference>
<reference evidence="11 12" key="1">
    <citation type="journal article" date="2010" name="Nature">
        <title>The genome of a songbird.</title>
        <authorList>
            <person name="Warren W.C."/>
            <person name="Clayton D.F."/>
            <person name="Ellegren H."/>
            <person name="Arnold A.P."/>
            <person name="Hillier L.W."/>
            <person name="Kunstner A."/>
            <person name="Searle S."/>
            <person name="White S."/>
            <person name="Vilella A.J."/>
            <person name="Fairley S."/>
            <person name="Heger A."/>
            <person name="Kong L."/>
            <person name="Ponting C.P."/>
            <person name="Jarvis E.D."/>
            <person name="Mello C.V."/>
            <person name="Minx P."/>
            <person name="Lovell P."/>
            <person name="Velho T.A."/>
            <person name="Ferris M."/>
            <person name="Balakrishnan C.N."/>
            <person name="Sinha S."/>
            <person name="Blatti C."/>
            <person name="London S.E."/>
            <person name="Li Y."/>
            <person name="Lin Y.C."/>
            <person name="George J."/>
            <person name="Sweedler J."/>
            <person name="Southey B."/>
            <person name="Gunaratne P."/>
            <person name="Watson M."/>
            <person name="Nam K."/>
            <person name="Backstrom N."/>
            <person name="Smeds L."/>
            <person name="Nabholz B."/>
            <person name="Itoh Y."/>
            <person name="Whitney O."/>
            <person name="Pfenning A.R."/>
            <person name="Howard J."/>
            <person name="Volker M."/>
            <person name="Skinner B.M."/>
            <person name="Griffin D.K."/>
            <person name="Ye L."/>
            <person name="McLaren W.M."/>
            <person name="Flicek P."/>
            <person name="Quesada V."/>
            <person name="Velasco G."/>
            <person name="Lopez-Otin C."/>
            <person name="Puente X.S."/>
            <person name="Olender T."/>
            <person name="Lancet D."/>
            <person name="Smit A.F."/>
            <person name="Hubley R."/>
            <person name="Konkel M.K."/>
            <person name="Walker J.A."/>
            <person name="Batzer M.A."/>
            <person name="Gu W."/>
            <person name="Pollock D.D."/>
            <person name="Chen L."/>
            <person name="Cheng Z."/>
            <person name="Eichler E.E."/>
            <person name="Stapley J."/>
            <person name="Slate J."/>
            <person name="Ekblom R."/>
            <person name="Birkhead T."/>
            <person name="Burke T."/>
            <person name="Burt D."/>
            <person name="Scharff C."/>
            <person name="Adam I."/>
            <person name="Richard H."/>
            <person name="Sultan M."/>
            <person name="Soldatov A."/>
            <person name="Lehrach H."/>
            <person name="Edwards S.V."/>
            <person name="Yang S.P."/>
            <person name="Li X."/>
            <person name="Graves T."/>
            <person name="Fulton L."/>
            <person name="Nelson J."/>
            <person name="Chinwalla A."/>
            <person name="Hou S."/>
            <person name="Mardis E.R."/>
            <person name="Wilson R.K."/>
        </authorList>
    </citation>
    <scope>NUCLEOTIDE SEQUENCE [LARGE SCALE GENOMIC DNA]</scope>
</reference>
<dbReference type="SMART" id="SM00064">
    <property type="entry name" value="FYVE"/>
    <property type="match status" value="1"/>
</dbReference>
<dbReference type="GO" id="GO:0008270">
    <property type="term" value="F:zinc ion binding"/>
    <property type="evidence" value="ECO:0007669"/>
    <property type="project" value="UniProtKB-KW"/>
</dbReference>
<dbReference type="InParanoid" id="H0ZMR2"/>
<dbReference type="GO" id="GO:0005813">
    <property type="term" value="C:centrosome"/>
    <property type="evidence" value="ECO:0007669"/>
    <property type="project" value="Ensembl"/>
</dbReference>
<dbReference type="GO" id="GO:0030496">
    <property type="term" value="C:midbody"/>
    <property type="evidence" value="ECO:0007669"/>
    <property type="project" value="Ensembl"/>
</dbReference>
<dbReference type="PROSITE" id="PS50178">
    <property type="entry name" value="ZF_FYVE"/>
    <property type="match status" value="1"/>
</dbReference>
<evidence type="ECO:0000256" key="3">
    <source>
        <dbReference type="ARBA" id="ARBA00022723"/>
    </source>
</evidence>
<dbReference type="InterPro" id="IPR000306">
    <property type="entry name" value="Znf_FYVE"/>
</dbReference>
<dbReference type="STRING" id="59729.ENSTGUP00000011886"/>
<dbReference type="GO" id="GO:0000281">
    <property type="term" value="P:mitotic cytokinesis"/>
    <property type="evidence" value="ECO:0007669"/>
    <property type="project" value="InterPro"/>
</dbReference>
<evidence type="ECO:0000256" key="4">
    <source>
        <dbReference type="ARBA" id="ARBA00022771"/>
    </source>
</evidence>
<dbReference type="InterPro" id="IPR011011">
    <property type="entry name" value="Znf_FYVE_PHD"/>
</dbReference>
<keyword evidence="3" id="KW-0479">Metal-binding</keyword>
<name>H0ZMR2_TAEGU</name>
<organism evidence="11 12">
    <name type="scientific">Taeniopygia guttata</name>
    <name type="common">Zebra finch</name>
    <name type="synonym">Poephila guttata</name>
    <dbReference type="NCBI Taxonomy" id="59729"/>
    <lineage>
        <taxon>Eukaryota</taxon>
        <taxon>Metazoa</taxon>
        <taxon>Chordata</taxon>
        <taxon>Craniata</taxon>
        <taxon>Vertebrata</taxon>
        <taxon>Euteleostomi</taxon>
        <taxon>Archelosauria</taxon>
        <taxon>Archosauria</taxon>
        <taxon>Dinosauria</taxon>
        <taxon>Saurischia</taxon>
        <taxon>Theropoda</taxon>
        <taxon>Coelurosauria</taxon>
        <taxon>Aves</taxon>
        <taxon>Neognathae</taxon>
        <taxon>Neoaves</taxon>
        <taxon>Telluraves</taxon>
        <taxon>Australaves</taxon>
        <taxon>Passeriformes</taxon>
        <taxon>Passeroidea</taxon>
        <taxon>Estrildidae</taxon>
        <taxon>Estrildinae</taxon>
        <taxon>Taeniopygia</taxon>
    </lineage>
</organism>
<dbReference type="PANTHER" id="PTHR46591">
    <property type="entry name" value="ZINC FINGER FYVE DOMAIN-CONTAINING PROTEIN 26"/>
    <property type="match status" value="1"/>
</dbReference>
<reference evidence="11" key="3">
    <citation type="submission" date="2025-09" db="UniProtKB">
        <authorList>
            <consortium name="Ensembl"/>
        </authorList>
    </citation>
    <scope>IDENTIFICATION</scope>
</reference>
<evidence type="ECO:0000256" key="6">
    <source>
        <dbReference type="ARBA" id="ARBA00025962"/>
    </source>
</evidence>
<dbReference type="Ensembl" id="ENSTGUT00000012016.2">
    <property type="protein sequence ID" value="ENSTGUP00000011886.2"/>
    <property type="gene ID" value="ENSTGUG00000011533.2"/>
</dbReference>
<comment type="function">
    <text evidence="7">Phosphatidylinositol 3-phosphate-binding protein required for the abscission step in cytokinesis: recruited to the midbody during cytokinesis and acts as a regulator of abscission. May also be required for efficient homologous recombination DNA double-strand break repair.</text>
</comment>
<dbReference type="PANTHER" id="PTHR46591:SF1">
    <property type="entry name" value="ZINC FINGER FYVE DOMAIN-CONTAINING PROTEIN 26"/>
    <property type="match status" value="1"/>
</dbReference>
<evidence type="ECO:0000259" key="10">
    <source>
        <dbReference type="PROSITE" id="PS50178"/>
    </source>
</evidence>
<dbReference type="InterPro" id="IPR028730">
    <property type="entry name" value="ZFYVE26"/>
</dbReference>
<keyword evidence="12" id="KW-1185">Reference proteome</keyword>
<dbReference type="GO" id="GO:1905037">
    <property type="term" value="P:autophagosome organization"/>
    <property type="evidence" value="ECO:0007669"/>
    <property type="project" value="Ensembl"/>
</dbReference>
<dbReference type="GO" id="GO:0005769">
    <property type="term" value="C:early endosome"/>
    <property type="evidence" value="ECO:0007669"/>
    <property type="project" value="Ensembl"/>
</dbReference>
<comment type="subunit">
    <text evidence="6">Interacts with AP5Z1, AP5B1, AP5S1 and SPG11. Interacts with TTC19 and KIF13A.</text>
</comment>
<evidence type="ECO:0000256" key="5">
    <source>
        <dbReference type="ARBA" id="ARBA00022833"/>
    </source>
</evidence>
<accession>H0ZMR2</accession>
<feature type="region of interest" description="Disordered" evidence="9">
    <location>
        <begin position="797"/>
        <end position="836"/>
    </location>
</feature>
<dbReference type="GO" id="GO:0019901">
    <property type="term" value="F:protein kinase binding"/>
    <property type="evidence" value="ECO:0007669"/>
    <property type="project" value="Ensembl"/>
</dbReference>
<dbReference type="GO" id="GO:0007040">
    <property type="term" value="P:lysosome organization"/>
    <property type="evidence" value="ECO:0007669"/>
    <property type="project" value="Ensembl"/>
</dbReference>
<evidence type="ECO:0000256" key="7">
    <source>
        <dbReference type="ARBA" id="ARBA00044939"/>
    </source>
</evidence>
<dbReference type="InterPro" id="IPR013083">
    <property type="entry name" value="Znf_RING/FYVE/PHD"/>
</dbReference>
<protein>
    <recommendedName>
        <fullName evidence="1">Zinc finger FYVE domain-containing protein 26</fullName>
    </recommendedName>
</protein>
<keyword evidence="2" id="KW-0597">Phosphoprotein</keyword>
<dbReference type="GeneTree" id="ENSGT00920000149143"/>
<evidence type="ECO:0000313" key="11">
    <source>
        <dbReference type="Ensembl" id="ENSTGUP00000011886.2"/>
    </source>
</evidence>
<sequence length="2468" mass="279721">MYSFGNEEADSLERLFGFFCACVRRGHWEFAQACLPQLSRWHGDGPGKVEAILQALVACPVRVRWGQNSSPSRTAWLWLLVLEKWLAINQRTVPVALQRETEFLLFLEELEKDVSEEVLKELFEAFECTQNKPITDSKRRDDCSHKFSLDVVSALRKLLLRAPQRAKTLLEFFQGEQGTHSSSLQQYRSLQNIFVEFLCDSLKSLQRLQSSSELSAELDKRELVDTIYAALSVVTFEVEHQADEIKYLFRELLDVCWSEGSPLREEKLLNCMLRKQSHGLLSLYSTVLTERTREKFLLSKSIQKGSSEQLDTERTVMSLFSDPKEAPCWKTAYFYCLSSSKHFLEQILVTALALLKREDYSGLKSLLRREFNPLSRLLVLLGWTHCQSLESAKALLWTLHKTQDLCNDSVLKDFCDGLWTHVEVLEWCMQQNSITVPRKVLLQHLHNLDCHTAVYSLHHLTNLVALNEDDVIELLQKVPARDQQMQAATLPNTLSQQRNLALFRAFCAMKYAIYALCVNSHRHAKCKDCVHSLLGDIPEDAASGEPADCSSVFPQYIAKCQQFLRSVPIPLRLEVLENIFSLLFISYNDLYTESPLPENYAEDEDLEKKSATVSVEGSDNRWSSTSQSPQHLTEAEKKSEKHLLAAQAVHTDTRDLCDSVLDGKSRETSKPSCLDLKHFTSGITGFLVDDVAMEAFLTLLLNHLEEIQSSLPWDSSNVLREELELVESLNLSASRDAFGSRVLQFSKYLSEAHWRYKVVMSNRNAEHQLAASRRYCSLIRCSSFKKRSRYWRYKTEGKEGTSSPSLQSTSSELSTSTSEGSTSSVSGLSDLESRARPHQHTSLIPMMLSPPESLLVSCVLRGNFVEAHQVAMMFNLETSPCYGELVFMERYQEAVREMARVEHNIENQASDGTGGIRKSGSGRSTLQAIGNAAAAGMVFYSISDVTDKLLATSGSLAPTLQENFWVRNIQLEHSDPLRGVLEDLSPSAMAAFDLACTQCHLWKTCKQLLETAERRLYNSLETRGHRPDFVLLHSEGVKGFPAVLHQISKILNYSCTSQGQSRPEVSDEKIGSHFRCSIVDLLQACYPALTEESITNEIVLSKNLDHILKALTCVERSVDSKGSLLGALVEQGSLKPMELEKHLVWNQTQLLLRTLDQHTQTMPENNRQTNFVKAFLDYITTLAAVVLRSLNAELDVSAEVKVGNPFILLQQSPSQLLSQLVFERQVHPDRLSSLLAKEGLNLNVQQVIVNSCCEPLPLCSARQNSQAKSLLTNISNLTHQCACHCLPDVEIPIHNSAVTSEDISTQASSSLNDLSQHTLTASSLDFLKSQSKLMATVACLSASNIQKIHKSSLSWMEFRGKREVPLGLEQITRECETLLKEFPILERFLFAMFDPLRNQEEGNSLATIFSGKAYMSLALLGLHSTTAVKVLTGVFEQALAAKDWDRALKVLDLYCQDVEEVVNVKDAVLSCAAAQDKDGWQYLFPVKNAVLRSRLALRCLDKWPLDACLEILAYCISDLYIPHELKANLHSRKKELQVYQKILNVQNEPLWNDWQDLKKACTDDPQAVMNIILKAKDYELCEEWEHLYPVPREDLINLHREHLLHLLEMGDMEKALQLLQRIEDPGVCLAISEQSLDQHPNLAASHFLADYLTAHFYASLTTARRNEIQALYIGSKVLLTLPELSRVNYCHLSSRPLLMLEQLLMNMKVDWVAVAVQTLHQLLVGQEIGFTVEDIDNLLSKVCKTERFTMFNRRHHCRRCGRLVCSSCSTKKMEIEACRENLSRVCDQCYSYYNRENMPGLVQDTNIRKEDQDQVEEASNNEYSTVVRISKATDLEWIFSLNEEENEIVRSEFYYEQAPSASLCIAILSLHSDSIVCGHQLIEHCCRLSQGLTNPEVDAGLLMDIMKQLLFSAKMMFVKAGRSQDLALCDSYISKVDVLNILVAAAYRPVPSLDQILLPAAVTRLRNQLLEAEYYQLAIEVSTKSGLDPGGAWHAWGMACLKAGNLTSAREKFNRCLKPPMDLNQLNHGSRLVQDVIQYLESTVKPVLIADDDYFATLRELEATLRTRSLSLEMMCEGKIQHNSYYQECLFYLHSYGTNLAIISFYMRHDCMREALLHLLNKESPSEVFIEGIFIPSYESGKLHMLENLLETIDPGLESWGVYLIAACKYLQRKNYYHILYEVQQFMKDHVRAAMTCIRFFTHGAKSYTELGGKQMWLLKIKDHLKVYLQEVSRSSGRKKMAFTFRKKMSATDVSRHINTVDLQMEVTKFLHQCESSGASQMTDSSLPTLFGNNNMKMDVACKVILEGKNIEEGFGIAFRVLQDFQLEATEVYSKVAKQLVKQQKYSEIQQLLKCVNESGVAAKNDGDNIILNCLNEFKNIPAEDLDNLIQDMDSDENKIQAYMMCNKLRSAYLVSVRQEKARAVQLVQHVRQLAESSGDHVVKAICAQWLSVHQPKVRSRLPQGTRK</sequence>
<dbReference type="InterPro" id="IPR057946">
    <property type="entry name" value="TPR_ZFYVE26"/>
</dbReference>
<proteinExistence type="predicted"/>
<gene>
    <name evidence="11" type="primary">ZFYVE26</name>
</gene>
<dbReference type="HOGENOM" id="CLU_266075_0_0_1"/>
<evidence type="ECO:0000256" key="9">
    <source>
        <dbReference type="SAM" id="MobiDB-lite"/>
    </source>
</evidence>
<evidence type="ECO:0000313" key="12">
    <source>
        <dbReference type="Proteomes" id="UP000007754"/>
    </source>
</evidence>
<dbReference type="InterPro" id="IPR017455">
    <property type="entry name" value="Znf_FYVE-rel"/>
</dbReference>
<dbReference type="GO" id="GO:0032465">
    <property type="term" value="P:regulation of cytokinesis"/>
    <property type="evidence" value="ECO:0007669"/>
    <property type="project" value="Ensembl"/>
</dbReference>
<keyword evidence="4 8" id="KW-0863">Zinc-finger</keyword>
<feature type="region of interest" description="Disordered" evidence="9">
    <location>
        <begin position="601"/>
        <end position="637"/>
    </location>
</feature>
<dbReference type="GO" id="GO:0005770">
    <property type="term" value="C:late endosome"/>
    <property type="evidence" value="ECO:0007669"/>
    <property type="project" value="Ensembl"/>
</dbReference>
<dbReference type="OMA" id="LQTCWPS"/>
<feature type="domain" description="FYVE-type" evidence="10">
    <location>
        <begin position="1734"/>
        <end position="1794"/>
    </location>
</feature>
<reference evidence="11" key="2">
    <citation type="submission" date="2025-08" db="UniProtKB">
        <authorList>
            <consortium name="Ensembl"/>
        </authorList>
    </citation>
    <scope>IDENTIFICATION</scope>
</reference>
<dbReference type="Gene3D" id="3.30.40.10">
    <property type="entry name" value="Zinc/RING finger domain, C3HC4 (zinc finger)"/>
    <property type="match status" value="1"/>
</dbReference>
<dbReference type="GO" id="GO:0000724">
    <property type="term" value="P:double-strand break repair via homologous recombination"/>
    <property type="evidence" value="ECO:0007669"/>
    <property type="project" value="Ensembl"/>
</dbReference>
<evidence type="ECO:0000256" key="8">
    <source>
        <dbReference type="PROSITE-ProRule" id="PRU00091"/>
    </source>
</evidence>
<dbReference type="Proteomes" id="UP000007754">
    <property type="component" value="Chromosome 5"/>
</dbReference>
<dbReference type="Pfam" id="PF25569">
    <property type="entry name" value="TPR_ZFYVE26"/>
    <property type="match status" value="1"/>
</dbReference>
<dbReference type="Pfam" id="PF01363">
    <property type="entry name" value="FYVE"/>
    <property type="match status" value="1"/>
</dbReference>
<feature type="compositionally biased region" description="Low complexity" evidence="9">
    <location>
        <begin position="800"/>
        <end position="830"/>
    </location>
</feature>
<evidence type="ECO:0000256" key="1">
    <source>
        <dbReference type="ARBA" id="ARBA00014373"/>
    </source>
</evidence>
<keyword evidence="5" id="KW-0862">Zinc</keyword>
<feature type="compositionally biased region" description="Polar residues" evidence="9">
    <location>
        <begin position="611"/>
        <end position="631"/>
    </location>
</feature>
<evidence type="ECO:0000256" key="2">
    <source>
        <dbReference type="ARBA" id="ARBA00022553"/>
    </source>
</evidence>